<evidence type="ECO:0000256" key="1">
    <source>
        <dbReference type="ARBA" id="ARBA00012346"/>
    </source>
</evidence>
<dbReference type="Proteomes" id="UP001152798">
    <property type="component" value="Chromosome 2"/>
</dbReference>
<dbReference type="Gene3D" id="3.10.490.10">
    <property type="entry name" value="Gamma-glutamyl cyclotransferase-like"/>
    <property type="match status" value="1"/>
</dbReference>
<keyword evidence="6" id="KW-1185">Reference proteome</keyword>
<dbReference type="EMBL" id="OV725078">
    <property type="protein sequence ID" value="CAH1392605.1"/>
    <property type="molecule type" value="Genomic_DNA"/>
</dbReference>
<dbReference type="InterPro" id="IPR013024">
    <property type="entry name" value="GGCT-like"/>
</dbReference>
<dbReference type="OrthoDB" id="2924818at2759"/>
<feature type="transmembrane region" description="Helical" evidence="4">
    <location>
        <begin position="91"/>
        <end position="112"/>
    </location>
</feature>
<accession>A0A9P0E9V1</accession>
<evidence type="ECO:0000256" key="2">
    <source>
        <dbReference type="ARBA" id="ARBA00023239"/>
    </source>
</evidence>
<dbReference type="CDD" id="cd06661">
    <property type="entry name" value="GGCT_like"/>
    <property type="match status" value="1"/>
</dbReference>
<gene>
    <name evidence="5" type="ORF">NEZAVI_LOCUS3398</name>
</gene>
<evidence type="ECO:0000313" key="5">
    <source>
        <dbReference type="EMBL" id="CAH1392605.1"/>
    </source>
</evidence>
<protein>
    <recommendedName>
        <fullName evidence="1">gamma-glutamylcyclotransferase</fullName>
        <ecNumber evidence="1">4.3.2.9</ecNumber>
    </recommendedName>
</protein>
<keyword evidence="4" id="KW-0812">Transmembrane</keyword>
<evidence type="ECO:0000256" key="4">
    <source>
        <dbReference type="SAM" id="Phobius"/>
    </source>
</evidence>
<proteinExistence type="predicted"/>
<keyword evidence="2" id="KW-0456">Lyase</keyword>
<name>A0A9P0E9V1_NEZVI</name>
<dbReference type="AlphaFoldDB" id="A0A9P0E9V1"/>
<organism evidence="5 6">
    <name type="scientific">Nezara viridula</name>
    <name type="common">Southern green stink bug</name>
    <name type="synonym">Cimex viridulus</name>
    <dbReference type="NCBI Taxonomy" id="85310"/>
    <lineage>
        <taxon>Eukaryota</taxon>
        <taxon>Metazoa</taxon>
        <taxon>Ecdysozoa</taxon>
        <taxon>Arthropoda</taxon>
        <taxon>Hexapoda</taxon>
        <taxon>Insecta</taxon>
        <taxon>Pterygota</taxon>
        <taxon>Neoptera</taxon>
        <taxon>Paraneoptera</taxon>
        <taxon>Hemiptera</taxon>
        <taxon>Heteroptera</taxon>
        <taxon>Panheteroptera</taxon>
        <taxon>Pentatomomorpha</taxon>
        <taxon>Pentatomoidea</taxon>
        <taxon>Pentatomidae</taxon>
        <taxon>Pentatominae</taxon>
        <taxon>Nezara</taxon>
    </lineage>
</organism>
<evidence type="ECO:0000256" key="3">
    <source>
        <dbReference type="PIRSR" id="PIRSR617939-2"/>
    </source>
</evidence>
<reference evidence="5" key="1">
    <citation type="submission" date="2022-01" db="EMBL/GenBank/DDBJ databases">
        <authorList>
            <person name="King R."/>
        </authorList>
    </citation>
    <scope>NUCLEOTIDE SEQUENCE</scope>
</reference>
<dbReference type="PANTHER" id="PTHR12935:SF0">
    <property type="entry name" value="GAMMA-GLUTAMYLCYCLOTRANSFERASE"/>
    <property type="match status" value="1"/>
</dbReference>
<keyword evidence="4" id="KW-1133">Transmembrane helix</keyword>
<dbReference type="PANTHER" id="PTHR12935">
    <property type="entry name" value="GAMMA-GLUTAMYLCYCLOTRANSFERASE"/>
    <property type="match status" value="1"/>
</dbReference>
<sequence length="167" mass="19779">MSSTFKYFAYGSNLLEKRIHINNPTAKRICIALLKNYRLDFSYWSNRWGGNAATIVPDDSSFVWGAVWEIDNSNSDDLDRNTNFLSFFPRLWPFLIARVYGLLKFILLRLYCIPRQNYLIFLYICKKGHLKEFIRQLMSTSKTWKECYLSVVLINSVIYPSIPHHYQ</sequence>
<dbReference type="InterPro" id="IPR017939">
    <property type="entry name" value="G-Glutamylcylcotransferase"/>
</dbReference>
<evidence type="ECO:0000313" key="6">
    <source>
        <dbReference type="Proteomes" id="UP001152798"/>
    </source>
</evidence>
<keyword evidence="4" id="KW-0472">Membrane</keyword>
<dbReference type="GO" id="GO:0003839">
    <property type="term" value="F:gamma-glutamylcyclotransferase activity"/>
    <property type="evidence" value="ECO:0007669"/>
    <property type="project" value="UniProtKB-EC"/>
</dbReference>
<dbReference type="EC" id="4.3.2.9" evidence="1"/>
<dbReference type="SUPFAM" id="SSF110857">
    <property type="entry name" value="Gamma-glutamyl cyclotransferase-like"/>
    <property type="match status" value="1"/>
</dbReference>
<dbReference type="InterPro" id="IPR036568">
    <property type="entry name" value="GGCT-like_sf"/>
</dbReference>
<feature type="binding site" evidence="3">
    <location>
        <begin position="7"/>
        <end position="12"/>
    </location>
    <ligand>
        <name>substrate</name>
    </ligand>
</feature>